<evidence type="ECO:0000256" key="4">
    <source>
        <dbReference type="ARBA" id="ARBA00023172"/>
    </source>
</evidence>
<sequence length="193" mass="20972">MIAKVTGKFDRVYKNSLIVDVAGIGFKIAVPARILNRKAAQGETVSLYTYTYVREDTLSLYGFDTLEELSLFETLLAIAGVGPKTALSVISSGGRDEIAQAILNGDVDFFTTIPGVGRKTAQRIIIDLKATLGADKGTDLFEVVSPAYEETVQALRQFGFTQSEARESLRTIKGKGKMTTEQLIKEALKTIGK</sequence>
<dbReference type="GO" id="GO:0006310">
    <property type="term" value="P:DNA recombination"/>
    <property type="evidence" value="ECO:0007669"/>
    <property type="project" value="UniProtKB-UniRule"/>
</dbReference>
<gene>
    <name evidence="6" type="primary">ruvA</name>
    <name evidence="8" type="ORF">A2786_02695</name>
</gene>
<feature type="region of interest" description="Domain III" evidence="6">
    <location>
        <begin position="147"/>
        <end position="193"/>
    </location>
</feature>
<evidence type="ECO:0000256" key="2">
    <source>
        <dbReference type="ARBA" id="ARBA00022763"/>
    </source>
</evidence>
<dbReference type="GO" id="GO:0009379">
    <property type="term" value="C:Holliday junction helicase complex"/>
    <property type="evidence" value="ECO:0007669"/>
    <property type="project" value="InterPro"/>
</dbReference>
<dbReference type="GO" id="GO:0000400">
    <property type="term" value="F:four-way junction DNA binding"/>
    <property type="evidence" value="ECO:0007669"/>
    <property type="project" value="UniProtKB-UniRule"/>
</dbReference>
<dbReference type="InterPro" id="IPR015940">
    <property type="entry name" value="UBA"/>
</dbReference>
<dbReference type="GO" id="GO:0005524">
    <property type="term" value="F:ATP binding"/>
    <property type="evidence" value="ECO:0007669"/>
    <property type="project" value="InterPro"/>
</dbReference>
<dbReference type="SUPFAM" id="SSF46929">
    <property type="entry name" value="DNA helicase RuvA subunit, C-terminal domain"/>
    <property type="match status" value="1"/>
</dbReference>
<dbReference type="SUPFAM" id="SSF50249">
    <property type="entry name" value="Nucleic acid-binding proteins"/>
    <property type="match status" value="1"/>
</dbReference>
<dbReference type="HAMAP" id="MF_00031">
    <property type="entry name" value="DNA_HJ_migration_RuvA"/>
    <property type="match status" value="1"/>
</dbReference>
<dbReference type="InterPro" id="IPR011114">
    <property type="entry name" value="RuvA_C"/>
</dbReference>
<accession>A0A1G1VT51</accession>
<dbReference type="SMART" id="SM00278">
    <property type="entry name" value="HhH1"/>
    <property type="match status" value="2"/>
</dbReference>
<keyword evidence="5 6" id="KW-0234">DNA repair</keyword>
<comment type="domain">
    <text evidence="6">Has three domains with a flexible linker between the domains II and III and assumes an 'L' shape. Domain III is highly mobile and contacts RuvB.</text>
</comment>
<dbReference type="Proteomes" id="UP000179233">
    <property type="component" value="Unassembled WGS sequence"/>
</dbReference>
<evidence type="ECO:0000313" key="9">
    <source>
        <dbReference type="Proteomes" id="UP000179233"/>
    </source>
</evidence>
<dbReference type="InterPro" id="IPR003583">
    <property type="entry name" value="Hlx-hairpin-Hlx_DNA-bd_motif"/>
</dbReference>
<comment type="subcellular location">
    <subcellularLocation>
        <location evidence="6">Cytoplasm</location>
    </subcellularLocation>
</comment>
<dbReference type="GO" id="GO:0005737">
    <property type="term" value="C:cytoplasm"/>
    <property type="evidence" value="ECO:0007669"/>
    <property type="project" value="UniProtKB-SubCell"/>
</dbReference>
<keyword evidence="8" id="KW-0067">ATP-binding</keyword>
<evidence type="ECO:0000259" key="7">
    <source>
        <dbReference type="PROSITE" id="PS50030"/>
    </source>
</evidence>
<dbReference type="GO" id="GO:0006281">
    <property type="term" value="P:DNA repair"/>
    <property type="evidence" value="ECO:0007669"/>
    <property type="project" value="UniProtKB-UniRule"/>
</dbReference>
<keyword evidence="4 6" id="KW-0233">DNA recombination</keyword>
<comment type="similarity">
    <text evidence="6">Belongs to the RuvA family.</text>
</comment>
<dbReference type="GO" id="GO:0048476">
    <property type="term" value="C:Holliday junction resolvase complex"/>
    <property type="evidence" value="ECO:0007669"/>
    <property type="project" value="UniProtKB-UniRule"/>
</dbReference>
<dbReference type="GO" id="GO:0009378">
    <property type="term" value="F:four-way junction helicase activity"/>
    <property type="evidence" value="ECO:0007669"/>
    <property type="project" value="InterPro"/>
</dbReference>
<dbReference type="NCBIfam" id="TIGR00084">
    <property type="entry name" value="ruvA"/>
    <property type="match status" value="1"/>
</dbReference>
<keyword evidence="1 6" id="KW-0963">Cytoplasm</keyword>
<organism evidence="8 9">
    <name type="scientific">Candidatus Chisholmbacteria bacterium RIFCSPHIGHO2_01_FULL_52_32</name>
    <dbReference type="NCBI Taxonomy" id="1797591"/>
    <lineage>
        <taxon>Bacteria</taxon>
        <taxon>Candidatus Chisholmiibacteriota</taxon>
    </lineage>
</organism>
<dbReference type="EMBL" id="MHCJ01000003">
    <property type="protein sequence ID" value="OGY18387.1"/>
    <property type="molecule type" value="Genomic_DNA"/>
</dbReference>
<comment type="subunit">
    <text evidence="6">Homotetramer. Forms an RuvA(8)-RuvB(12)-Holliday junction (HJ) complex. HJ DNA is sandwiched between 2 RuvA tetramers; dsDNA enters through RuvA and exits via RuvB. An RuvB hexamer assembles on each DNA strand where it exits the tetramer. Each RuvB hexamer is contacted by two RuvA subunits (via domain III) on 2 adjacent RuvB subunits; this complex drives branch migration. In the full resolvosome a probable DNA-RuvA(4)-RuvB(12)-RuvC(2) complex forms which resolves the HJ.</text>
</comment>
<keyword evidence="8" id="KW-0378">Hydrolase</keyword>
<evidence type="ECO:0000256" key="1">
    <source>
        <dbReference type="ARBA" id="ARBA00022490"/>
    </source>
</evidence>
<keyword evidence="8" id="KW-0547">Nucleotide-binding</keyword>
<evidence type="ECO:0000256" key="5">
    <source>
        <dbReference type="ARBA" id="ARBA00023204"/>
    </source>
</evidence>
<dbReference type="Pfam" id="PF07499">
    <property type="entry name" value="RuvA_C"/>
    <property type="match status" value="1"/>
</dbReference>
<protein>
    <recommendedName>
        <fullName evidence="6">Holliday junction branch migration complex subunit RuvA</fullName>
    </recommendedName>
</protein>
<dbReference type="Pfam" id="PF01330">
    <property type="entry name" value="RuvA_N"/>
    <property type="match status" value="1"/>
</dbReference>
<dbReference type="Gene3D" id="2.40.50.140">
    <property type="entry name" value="Nucleic acid-binding proteins"/>
    <property type="match status" value="1"/>
</dbReference>
<dbReference type="Gene3D" id="1.10.8.10">
    <property type="entry name" value="DNA helicase RuvA subunit, C-terminal domain"/>
    <property type="match status" value="1"/>
</dbReference>
<dbReference type="Pfam" id="PF14520">
    <property type="entry name" value="HHH_5"/>
    <property type="match status" value="1"/>
</dbReference>
<dbReference type="InterPro" id="IPR000085">
    <property type="entry name" value="RuvA"/>
</dbReference>
<reference evidence="8 9" key="1">
    <citation type="journal article" date="2016" name="Nat. Commun.">
        <title>Thousands of microbial genomes shed light on interconnected biogeochemical processes in an aquifer system.</title>
        <authorList>
            <person name="Anantharaman K."/>
            <person name="Brown C.T."/>
            <person name="Hug L.A."/>
            <person name="Sharon I."/>
            <person name="Castelle C.J."/>
            <person name="Probst A.J."/>
            <person name="Thomas B.C."/>
            <person name="Singh A."/>
            <person name="Wilkins M.J."/>
            <person name="Karaoz U."/>
            <person name="Brodie E.L."/>
            <person name="Williams K.H."/>
            <person name="Hubbard S.S."/>
            <person name="Banfield J.F."/>
        </authorList>
    </citation>
    <scope>NUCLEOTIDE SEQUENCE [LARGE SCALE GENOMIC DNA]</scope>
</reference>
<keyword evidence="8" id="KW-0347">Helicase</keyword>
<evidence type="ECO:0000313" key="8">
    <source>
        <dbReference type="EMBL" id="OGY18387.1"/>
    </source>
</evidence>
<keyword evidence="3 6" id="KW-0238">DNA-binding</keyword>
<dbReference type="InterPro" id="IPR013849">
    <property type="entry name" value="DNA_helicase_Holl-junc_RuvA_I"/>
</dbReference>
<dbReference type="InterPro" id="IPR012340">
    <property type="entry name" value="NA-bd_OB-fold"/>
</dbReference>
<dbReference type="SUPFAM" id="SSF47781">
    <property type="entry name" value="RuvA domain 2-like"/>
    <property type="match status" value="1"/>
</dbReference>
<feature type="domain" description="UBA" evidence="7">
    <location>
        <begin position="146"/>
        <end position="186"/>
    </location>
</feature>
<evidence type="ECO:0000256" key="3">
    <source>
        <dbReference type="ARBA" id="ARBA00023125"/>
    </source>
</evidence>
<dbReference type="AlphaFoldDB" id="A0A1G1VT51"/>
<dbReference type="CDD" id="cd14332">
    <property type="entry name" value="UBA_RuvA_C"/>
    <property type="match status" value="1"/>
</dbReference>
<evidence type="ECO:0000256" key="6">
    <source>
        <dbReference type="HAMAP-Rule" id="MF_00031"/>
    </source>
</evidence>
<keyword evidence="2 6" id="KW-0227">DNA damage</keyword>
<comment type="function">
    <text evidence="6">The RuvA-RuvB-RuvC complex processes Holliday junction (HJ) DNA during genetic recombination and DNA repair, while the RuvA-RuvB complex plays an important role in the rescue of blocked DNA replication forks via replication fork reversal (RFR). RuvA specifically binds to HJ cruciform DNA, conferring on it an open structure. The RuvB hexamer acts as an ATP-dependent pump, pulling dsDNA into and through the RuvAB complex. HJ branch migration allows RuvC to scan DNA until it finds its consensus sequence, where it cleaves and resolves the cruciform DNA.</text>
</comment>
<name>A0A1G1VT51_9BACT</name>
<proteinExistence type="inferred from homology"/>
<dbReference type="InterPro" id="IPR010994">
    <property type="entry name" value="RuvA_2-like"/>
</dbReference>
<comment type="caution">
    <text evidence="6">Lacks conserved residue(s) required for the propagation of feature annotation.</text>
</comment>
<comment type="caution">
    <text evidence="8">The sequence shown here is derived from an EMBL/GenBank/DDBJ whole genome shotgun (WGS) entry which is preliminary data.</text>
</comment>
<dbReference type="InterPro" id="IPR036267">
    <property type="entry name" value="RuvA_C_sf"/>
</dbReference>
<feature type="region of interest" description="Domain I" evidence="6">
    <location>
        <begin position="1"/>
        <end position="64"/>
    </location>
</feature>
<dbReference type="Gene3D" id="1.10.150.20">
    <property type="entry name" value="5' to 3' exonuclease, C-terminal subdomain"/>
    <property type="match status" value="1"/>
</dbReference>
<dbReference type="PROSITE" id="PS50030">
    <property type="entry name" value="UBA"/>
    <property type="match status" value="1"/>
</dbReference>